<sequence length="255" mass="28355">MTSKRSNSRDSDRARARTGSTNAEHIRSRDVARVKSSSPTGSEGRDRPPMKAKMNGSDRRLGVSGETVVAKDCLITEDPRLALLRKIQIVLPFQGLCPLPSLRNMTEREAYVKMVVAHAKVVPYEIRSLSNLWKSALEQVSFLEAKVESSADKFSDDLRRATREAKKTMADSYLDVLVSLKEKWEKKNAATDSKEIEVGSEVDVMATSDFSVGKLELPLISEDLPEDFFDKVPSAAYDVTKCPGDCFEDGEFSIE</sequence>
<gene>
    <name evidence="2" type="ORF">DY000_02030487</name>
</gene>
<dbReference type="EMBL" id="QGKV02000649">
    <property type="protein sequence ID" value="KAF3578275.1"/>
    <property type="molecule type" value="Genomic_DNA"/>
</dbReference>
<proteinExistence type="predicted"/>
<evidence type="ECO:0000313" key="2">
    <source>
        <dbReference type="EMBL" id="KAF3578275.1"/>
    </source>
</evidence>
<dbReference type="Proteomes" id="UP000266723">
    <property type="component" value="Unassembled WGS sequence"/>
</dbReference>
<keyword evidence="3" id="KW-1185">Reference proteome</keyword>
<name>A0ABQ7DLP9_BRACR</name>
<comment type="caution">
    <text evidence="2">The sequence shown here is derived from an EMBL/GenBank/DDBJ whole genome shotgun (WGS) entry which is preliminary data.</text>
</comment>
<accession>A0ABQ7DLP9</accession>
<evidence type="ECO:0000256" key="1">
    <source>
        <dbReference type="SAM" id="MobiDB-lite"/>
    </source>
</evidence>
<feature type="compositionally biased region" description="Basic and acidic residues" evidence="1">
    <location>
        <begin position="24"/>
        <end position="33"/>
    </location>
</feature>
<reference evidence="2 3" key="1">
    <citation type="journal article" date="2020" name="BMC Genomics">
        <title>Intraspecific diversification of the crop wild relative Brassica cretica Lam. using demographic model selection.</title>
        <authorList>
            <person name="Kioukis A."/>
            <person name="Michalopoulou V.A."/>
            <person name="Briers L."/>
            <person name="Pirintsos S."/>
            <person name="Studholme D.J."/>
            <person name="Pavlidis P."/>
            <person name="Sarris P.F."/>
        </authorList>
    </citation>
    <scope>NUCLEOTIDE SEQUENCE [LARGE SCALE GENOMIC DNA]</scope>
    <source>
        <strain evidence="3">cv. PFS-1207/04</strain>
    </source>
</reference>
<organism evidence="2 3">
    <name type="scientific">Brassica cretica</name>
    <name type="common">Mustard</name>
    <dbReference type="NCBI Taxonomy" id="69181"/>
    <lineage>
        <taxon>Eukaryota</taxon>
        <taxon>Viridiplantae</taxon>
        <taxon>Streptophyta</taxon>
        <taxon>Embryophyta</taxon>
        <taxon>Tracheophyta</taxon>
        <taxon>Spermatophyta</taxon>
        <taxon>Magnoliopsida</taxon>
        <taxon>eudicotyledons</taxon>
        <taxon>Gunneridae</taxon>
        <taxon>Pentapetalae</taxon>
        <taxon>rosids</taxon>
        <taxon>malvids</taxon>
        <taxon>Brassicales</taxon>
        <taxon>Brassicaceae</taxon>
        <taxon>Brassiceae</taxon>
        <taxon>Brassica</taxon>
    </lineage>
</organism>
<protein>
    <submittedName>
        <fullName evidence="2">Uncharacterized protein</fullName>
    </submittedName>
</protein>
<feature type="region of interest" description="Disordered" evidence="1">
    <location>
        <begin position="1"/>
        <end position="60"/>
    </location>
</feature>
<evidence type="ECO:0000313" key="3">
    <source>
        <dbReference type="Proteomes" id="UP000266723"/>
    </source>
</evidence>